<dbReference type="InterPro" id="IPR000185">
    <property type="entry name" value="SecA"/>
</dbReference>
<feature type="region of interest" description="Disordered" evidence="9">
    <location>
        <begin position="157"/>
        <end position="314"/>
    </location>
</feature>
<keyword evidence="8 10" id="KW-0472">Membrane</keyword>
<dbReference type="SMART" id="SM00957">
    <property type="entry name" value="SecA_DEAD"/>
    <property type="match status" value="1"/>
</dbReference>
<feature type="compositionally biased region" description="Gly residues" evidence="9">
    <location>
        <begin position="2582"/>
        <end position="2600"/>
    </location>
</feature>
<evidence type="ECO:0000256" key="9">
    <source>
        <dbReference type="SAM" id="MobiDB-lite"/>
    </source>
</evidence>
<dbReference type="Pfam" id="PF21090">
    <property type="entry name" value="P-loop_SecA"/>
    <property type="match status" value="1"/>
</dbReference>
<evidence type="ECO:0000256" key="1">
    <source>
        <dbReference type="ARBA" id="ARBA00022448"/>
    </source>
</evidence>
<keyword evidence="2" id="KW-1003">Cell membrane</keyword>
<dbReference type="CDD" id="cd00118">
    <property type="entry name" value="LysM"/>
    <property type="match status" value="2"/>
</dbReference>
<reference evidence="14" key="1">
    <citation type="journal article" date="2019" name="Int. J. Syst. Evol. Microbiol.">
        <title>The Global Catalogue of Microorganisms (GCM) 10K type strain sequencing project: providing services to taxonomists for standard genome sequencing and annotation.</title>
        <authorList>
            <consortium name="The Broad Institute Genomics Platform"/>
            <consortium name="The Broad Institute Genome Sequencing Center for Infectious Disease"/>
            <person name="Wu L."/>
            <person name="Ma J."/>
        </authorList>
    </citation>
    <scope>NUCLEOTIDE SEQUENCE [LARGE SCALE GENOMIC DNA]</scope>
    <source>
        <strain evidence="14">CCM 7043</strain>
    </source>
</reference>
<sequence>ENGRPAAGIYHMAGASTLGRVGSALETSAYAGRVIQQGGIFGRTIHVGSLPERLTAAHPVRLSGLLNTARAYRTLDLPFGRTVSAEGLEAARQGASVRAWGIDLPTSPGRLTPLGYLGHETANAVRQNRVAKAYDVVLADQVLRGGIAPVRPALAPGADVTPAQRSGSEQVVTRGTPIEELTPAQLGELNRGGRAEQDPLPGRSPLADDVANYQGGSRDPLVGQVNSVGPRDPLAGETTSIAARGPLAGEVNSVGGRDPLLGEVRSVGPRDPWAGETNSIAARNSLTGEVNPVGARDPLTGEVNPGGARGPVAGEVGSVGGRDPLLGEVGLVGARDPLMGETTSIAARGPVAGEVNAIGARDPLLGEVGLVGARDPLMGETTSIAARNSLPGEVNSVGARGPVAGEVGSVGAREPLTGEVNPTGAVNPLLGDAPTVNGGGARAPATGDVGAAPRGGARAGQTAEQPGSAPSGQGPGGGTAPGRPAPNPSQPAPPAQVPTGERIGNGARPKGSGGADPLPGRPGTSGGPRPHMDESAPEPTRNGHRTDLDPAADHLGLSPPENAATSVRTGDHAGRTDQGPAAQGTPQGGPRTGLGETRPNDVTRSTSREEPQPGAGNDTINTNRTQGTGATSATTPDTAGSTAGTVRSTSGPTGTRGATASEQPTRTDPARAGQGTPHGEPVRTTGAGEGTGTPARTQDASASAVAEVRSFWDGLRSLTDDGLRARYDELARQVRTDERKIGEVVTECTAIACEASRRNGKSPHDEQIAGALAIVRGDFLQMITGEGKSLTGSLASVVRSLDARDALGRPVEGKGVQWMTLNRRLVREVVEELKPIADRLGLTVGEVLPERSLLGKRDAYNADISVGMVSEYLFDALRSRRGFGRPIHQDRGGFRLIDEVDLVLLDEALTPHVLATAGRGRKAPLADLAWSARVASVLEPEHYTVGRKGVRLNDAGLDVIRSMDDGRNLRSWRNRPLVRRVENALMHDLILKKDVHYIREGDEIVIVDEHGQRLDGRRWNDGLQEAIEFAEGGPSMVGSPSRMSDSITIADFLGDRPFAGMTGTAGGAAGRAAFLENYGKNVVEIRARSEKRIDATVGYRTAKEKWDGVFQDVVDTMRNQPDRPILVMAGSIREAELFSLRLAAAGIEHNLITAKTPVKVEDEYIGRAGKRGQVTVATNRVGRGVDIKLGGDVEALAHRILGREHPGLSARDGAAYRTRLDEARVKARTQVDAEHAALNEAGGLHVVLTEFPASLRIEMQARGRAGRQTDEGTSTLHRSLEDPILQQPGRGEYAATTRRAEALDVTLDGTAVDALFSMARHEAELVARQERGAGGPARVATERSGSSRNRQSGPPARSVLGKRAGIDLALPTNPAGIDLAQLAAARRGDAIPGLTDRENAALQILAPRGVEHAPQSRKAERTARAVAALIPARSFQPYQYTAADLANATAQFQALATQANSFERGNELRARLGMDHETFAATVAVATQVLAERRQAGSVQAVRADPAERLRLAGLSDRQLQAFLDYAAGLPREQIAERLGVPVEGPAGLDWFLRMDEANPGTVLDKLTRASQNNALLGTREPAGRDVRTEVAERDRILASAPDASWEQVRDALRAVEFHGVHPAERAALWQRADRIEEFVDRLPSRHREPVYRTLRQAGVTSLAQLAALSVDRLADLGMPAGATRAVRAALADVTVPVRVDTLDRDVAAELARTTDWTHDDLFAALRIAAGLPRDPGATATFGRIEELRTITGIDRLAVSADVLIARAQAGTLTAAERALLPVGALDLLVRARAGGLTERDLATLVAHGSGALRTPGSAGRFAQQVALLMLDAHVRATHGDPPVDPAAPAPRGFPVRMFAVAAPIAGAAGGALAVLGGASAPGVAVLTVAGAALGGAAVAVSRLVRNRGPPAVANATEPTATGLAARRWMDRVVIGAPLLTTLVTRGRALVALIGASVLGSQLLTFGVPGAGPLTVGALVLAGATLAAITAAAVHRFLRQGAPRGPTVPNGRARRVGVGAATVTLLGVLGLSLMGGLAHQAEAAERAPSTVVAVQAPVQQVRVQAGDNLTRLARALGVSVQALVDANPGRFPTTASRDRIDVGERLRVPAGWDGAYRVQTGDTFNEIAARLGIDPDRLARAQGDRFPTVSSRDQIDVGERFVTPGRSGTPGTPGTPEPGDSGRPAQTPKPAPSQTPTPSVTPTPSTTPTATPPAPQPGPGLPWSRLGVGGLIALGAVAAFFGMRAAVRGVNKHWTSIRGLPAATTARWQASGVRAWLGQVPDGLRGARGRTGDFLRARWDAVRGWPAGLTAAWQASRPKAWLGQVPVGLRNARDFVGARRDAATGAVRGWPAALKAHWAASRPRAWAASVPGGLRAARDRVTGVVNERREALAAVGRRRSAGRVLRSVVAGLDGPVATARTDLAAARGGVAAADTELAGLQRTGVAWLYSGSDSTLADPRAAAARDGAVARALGVDPAEVRLFAGDAGGPAPAGLGEPTGTFQERQDRLVAALAALDGRLRDAAGNIRQAGRTLVDRQAERQATLEAAVRAAARGGVPVDRIAAATGLGREQVQEILDNTPGGSGPSASGGGPGSGGGGPQPAAGGPERRPTPPAGSSGVAESRASGPRRIEPRQQPRGPPWWMRFPSDRTTVWTVVLLTGGLVASLAAVRYGVAEPGVLAAGMVWWPGQRKAARQLREKVAEANEPLTGALAAEDLLREAVRRHEQGLGERLGWVPAVAERLRELGRTDDEIADGLADALGVNPQRVRARLADPALAGSVALPATLGQAVADTGVSADELLDAARAAVTVRSMALGQALVPLDGAAQQVAATRAQRDQQVREAAVAARNAGVRTGPVRRATGLSKLDVKGLPATPPTVRDALRAVWQRIADGLRAVRDALRTARDTVAGAIGTARQWVVNRWQAVRGAVGTARQSFVERWRAAKALRAQVRAVARLRAAVGSAARLMGREQRAAARRVTDEQLGWVGWLSVVNSAAPAGARLSGEQLDQRVGEALGLPENTARRLMAR</sequence>
<feature type="non-terminal residue" evidence="13">
    <location>
        <position position="1"/>
    </location>
</feature>
<keyword evidence="3" id="KW-0547">Nucleotide-binding</keyword>
<feature type="transmembrane region" description="Helical" evidence="10">
    <location>
        <begin position="1949"/>
        <end position="1968"/>
    </location>
</feature>
<comment type="caution">
    <text evidence="13">The sequence shown here is derived from an EMBL/GenBank/DDBJ whole genome shotgun (WGS) entry which is preliminary data.</text>
</comment>
<feature type="compositionally biased region" description="Low complexity" evidence="9">
    <location>
        <begin position="450"/>
        <end position="472"/>
    </location>
</feature>
<evidence type="ECO:0000313" key="14">
    <source>
        <dbReference type="Proteomes" id="UP001597114"/>
    </source>
</evidence>
<evidence type="ECO:0000256" key="3">
    <source>
        <dbReference type="ARBA" id="ARBA00022741"/>
    </source>
</evidence>
<feature type="compositionally biased region" description="Pro residues" evidence="9">
    <location>
        <begin position="2187"/>
        <end position="2201"/>
    </location>
</feature>
<dbReference type="InterPro" id="IPR014018">
    <property type="entry name" value="SecA_motor_DEAD"/>
</dbReference>
<evidence type="ECO:0000256" key="10">
    <source>
        <dbReference type="SAM" id="Phobius"/>
    </source>
</evidence>
<evidence type="ECO:0000259" key="12">
    <source>
        <dbReference type="PROSITE" id="PS51782"/>
    </source>
</evidence>
<dbReference type="EMBL" id="JBHUCO010000080">
    <property type="protein sequence ID" value="MFD1524320.1"/>
    <property type="molecule type" value="Genomic_DNA"/>
</dbReference>
<keyword evidence="5" id="KW-0653">Protein transport</keyword>
<feature type="domain" description="LysM" evidence="12">
    <location>
        <begin position="2059"/>
        <end position="2108"/>
    </location>
</feature>
<feature type="region of interest" description="Disordered" evidence="9">
    <location>
        <begin position="419"/>
        <end position="702"/>
    </location>
</feature>
<dbReference type="PANTHER" id="PTHR30612">
    <property type="entry name" value="SECA INNER MEMBRANE COMPONENT OF SEC PROTEIN SECRETION SYSTEM"/>
    <property type="match status" value="1"/>
</dbReference>
<feature type="compositionally biased region" description="Basic and acidic residues" evidence="9">
    <location>
        <begin position="598"/>
        <end position="611"/>
    </location>
</feature>
<dbReference type="InterPro" id="IPR036670">
    <property type="entry name" value="SecA_X-link_sf"/>
</dbReference>
<dbReference type="SMART" id="SM00958">
    <property type="entry name" value="SecA_PP_bind"/>
    <property type="match status" value="1"/>
</dbReference>
<feature type="transmembrane region" description="Helical" evidence="10">
    <location>
        <begin position="1883"/>
        <end position="1901"/>
    </location>
</feature>
<dbReference type="InterPro" id="IPR027417">
    <property type="entry name" value="P-loop_NTPase"/>
</dbReference>
<dbReference type="Proteomes" id="UP001597114">
    <property type="component" value="Unassembled WGS sequence"/>
</dbReference>
<evidence type="ECO:0000259" key="11">
    <source>
        <dbReference type="PROSITE" id="PS51196"/>
    </source>
</evidence>
<dbReference type="InterPro" id="IPR018392">
    <property type="entry name" value="LysM"/>
</dbReference>
<dbReference type="Gene3D" id="3.10.350.10">
    <property type="entry name" value="LysM domain"/>
    <property type="match status" value="1"/>
</dbReference>
<keyword evidence="10" id="KW-1133">Transmembrane helix</keyword>
<feature type="compositionally biased region" description="Polar residues" evidence="9">
    <location>
        <begin position="276"/>
        <end position="288"/>
    </location>
</feature>
<feature type="region of interest" description="Disordered" evidence="9">
    <location>
        <begin position="2576"/>
        <end position="2646"/>
    </location>
</feature>
<feature type="compositionally biased region" description="Polar residues" evidence="9">
    <location>
        <begin position="1343"/>
        <end position="1352"/>
    </location>
</feature>
<evidence type="ECO:0000256" key="2">
    <source>
        <dbReference type="ARBA" id="ARBA00022475"/>
    </source>
</evidence>
<dbReference type="PROSITE" id="PS51196">
    <property type="entry name" value="SECA_MOTOR_DEAD"/>
    <property type="match status" value="1"/>
</dbReference>
<feature type="compositionally biased region" description="Low complexity" evidence="9">
    <location>
        <begin position="2163"/>
        <end position="2179"/>
    </location>
</feature>
<dbReference type="SUPFAM" id="SSF81767">
    <property type="entry name" value="Pre-protein crosslinking domain of SecA"/>
    <property type="match status" value="1"/>
</dbReference>
<dbReference type="InterPro" id="IPR011115">
    <property type="entry name" value="SecA_DEAD"/>
</dbReference>
<dbReference type="InterPro" id="IPR011130">
    <property type="entry name" value="SecA_preprotein_X-link_dom"/>
</dbReference>
<keyword evidence="14" id="KW-1185">Reference proteome</keyword>
<dbReference type="RefSeq" id="WP_379659480.1">
    <property type="nucleotide sequence ID" value="NZ_JBHUCO010000080.1"/>
</dbReference>
<dbReference type="PANTHER" id="PTHR30612:SF0">
    <property type="entry name" value="CHLOROPLAST PROTEIN-TRANSPORTING ATPASE"/>
    <property type="match status" value="1"/>
</dbReference>
<keyword evidence="6" id="KW-1278">Translocase</keyword>
<dbReference type="Pfam" id="PF07517">
    <property type="entry name" value="SecA_DEAD"/>
    <property type="match status" value="1"/>
</dbReference>
<dbReference type="SMART" id="SM00257">
    <property type="entry name" value="LysM"/>
    <property type="match status" value="2"/>
</dbReference>
<dbReference type="SUPFAM" id="SSF52540">
    <property type="entry name" value="P-loop containing nucleoside triphosphate hydrolases"/>
    <property type="match status" value="2"/>
</dbReference>
<dbReference type="Gene3D" id="3.40.50.300">
    <property type="entry name" value="P-loop containing nucleotide triphosphate hydrolases"/>
    <property type="match status" value="2"/>
</dbReference>
<dbReference type="Pfam" id="PF01043">
    <property type="entry name" value="SecA_PP_bind"/>
    <property type="match status" value="1"/>
</dbReference>
<dbReference type="InterPro" id="IPR044722">
    <property type="entry name" value="SecA_SF2_C"/>
</dbReference>
<feature type="transmembrane region" description="Helical" evidence="10">
    <location>
        <begin position="2016"/>
        <end position="2038"/>
    </location>
</feature>
<feature type="compositionally biased region" description="Polar residues" evidence="9">
    <location>
        <begin position="618"/>
        <end position="666"/>
    </location>
</feature>
<evidence type="ECO:0000256" key="6">
    <source>
        <dbReference type="ARBA" id="ARBA00022967"/>
    </source>
</evidence>
<evidence type="ECO:0000256" key="8">
    <source>
        <dbReference type="ARBA" id="ARBA00023136"/>
    </source>
</evidence>
<feature type="compositionally biased region" description="Pro residues" evidence="9">
    <location>
        <begin position="2210"/>
        <end position="2220"/>
    </location>
</feature>
<evidence type="ECO:0000256" key="7">
    <source>
        <dbReference type="ARBA" id="ARBA00023010"/>
    </source>
</evidence>
<dbReference type="Pfam" id="PF01476">
    <property type="entry name" value="LysM"/>
    <property type="match status" value="2"/>
</dbReference>
<dbReference type="PRINTS" id="PR00906">
    <property type="entry name" value="SECA"/>
</dbReference>
<accession>A0ABW4FBW2</accession>
<evidence type="ECO:0000256" key="4">
    <source>
        <dbReference type="ARBA" id="ARBA00022840"/>
    </source>
</evidence>
<name>A0ABW4FBW2_9PSEU</name>
<dbReference type="Gene3D" id="3.90.1440.10">
    <property type="entry name" value="SecA, preprotein cross-linking domain"/>
    <property type="match status" value="1"/>
</dbReference>
<evidence type="ECO:0000313" key="13">
    <source>
        <dbReference type="EMBL" id="MFD1524320.1"/>
    </source>
</evidence>
<feature type="region of interest" description="Disordered" evidence="9">
    <location>
        <begin position="1328"/>
        <end position="1360"/>
    </location>
</feature>
<keyword evidence="7" id="KW-0811">Translocation</keyword>
<gene>
    <name evidence="13" type="ORF">ACFSJD_43000</name>
</gene>
<evidence type="ECO:0000256" key="5">
    <source>
        <dbReference type="ARBA" id="ARBA00022927"/>
    </source>
</evidence>
<keyword evidence="4" id="KW-0067">ATP-binding</keyword>
<protein>
    <submittedName>
        <fullName evidence="13">LysM peptidoglycan-binding domain-containing protein</fullName>
    </submittedName>
</protein>
<organism evidence="13 14">
    <name type="scientific">Pseudonocardia yunnanensis</name>
    <dbReference type="NCBI Taxonomy" id="58107"/>
    <lineage>
        <taxon>Bacteria</taxon>
        <taxon>Bacillati</taxon>
        <taxon>Actinomycetota</taxon>
        <taxon>Actinomycetes</taxon>
        <taxon>Pseudonocardiales</taxon>
        <taxon>Pseudonocardiaceae</taxon>
        <taxon>Pseudonocardia</taxon>
    </lineage>
</organism>
<feature type="compositionally biased region" description="Polar residues" evidence="9">
    <location>
        <begin position="163"/>
        <end position="173"/>
    </location>
</feature>
<feature type="domain" description="SecA family profile" evidence="11">
    <location>
        <begin position="683"/>
        <end position="1316"/>
    </location>
</feature>
<feature type="non-terminal residue" evidence="13">
    <location>
        <position position="3029"/>
    </location>
</feature>
<dbReference type="PROSITE" id="PS51782">
    <property type="entry name" value="LYSM"/>
    <property type="match status" value="1"/>
</dbReference>
<proteinExistence type="predicted"/>
<feature type="transmembrane region" description="Helical" evidence="10">
    <location>
        <begin position="1974"/>
        <end position="1995"/>
    </location>
</feature>
<keyword evidence="1" id="KW-0813">Transport</keyword>
<feature type="region of interest" description="Disordered" evidence="9">
    <location>
        <begin position="2144"/>
        <end position="2222"/>
    </location>
</feature>
<keyword evidence="10" id="KW-0812">Transmembrane</keyword>
<dbReference type="InterPro" id="IPR036779">
    <property type="entry name" value="LysM_dom_sf"/>
</dbReference>
<feature type="compositionally biased region" description="Pro residues" evidence="9">
    <location>
        <begin position="483"/>
        <end position="496"/>
    </location>
</feature>